<keyword evidence="6 8" id="KW-1133">Transmembrane helix</keyword>
<organism evidence="10 11">
    <name type="scientific">Pseudoscardovia suis</name>
    <dbReference type="NCBI Taxonomy" id="987063"/>
    <lineage>
        <taxon>Bacteria</taxon>
        <taxon>Bacillati</taxon>
        <taxon>Actinomycetota</taxon>
        <taxon>Actinomycetes</taxon>
        <taxon>Bifidobacteriales</taxon>
        <taxon>Bifidobacteriaceae</taxon>
        <taxon>Pseudoscardovia</taxon>
    </lineage>
</organism>
<dbReference type="SUPFAM" id="SSF103473">
    <property type="entry name" value="MFS general substrate transporter"/>
    <property type="match status" value="1"/>
</dbReference>
<evidence type="ECO:0000256" key="3">
    <source>
        <dbReference type="ARBA" id="ARBA00022448"/>
    </source>
</evidence>
<feature type="transmembrane region" description="Helical" evidence="8">
    <location>
        <begin position="315"/>
        <end position="332"/>
    </location>
</feature>
<evidence type="ECO:0000313" key="11">
    <source>
        <dbReference type="Proteomes" id="UP000216454"/>
    </source>
</evidence>
<dbReference type="Pfam" id="PF07690">
    <property type="entry name" value="MFS_1"/>
    <property type="match status" value="1"/>
</dbReference>
<dbReference type="Gene3D" id="1.20.1720.10">
    <property type="entry name" value="Multidrug resistance protein D"/>
    <property type="match status" value="1"/>
</dbReference>
<evidence type="ECO:0000256" key="4">
    <source>
        <dbReference type="ARBA" id="ARBA00022475"/>
    </source>
</evidence>
<protein>
    <submittedName>
        <fullName evidence="10">MFS superfamily transporter</fullName>
    </submittedName>
</protein>
<comment type="similarity">
    <text evidence="2">Belongs to the major facilitator superfamily. EmrB family.</text>
</comment>
<dbReference type="PRINTS" id="PR01036">
    <property type="entry name" value="TCRTETB"/>
</dbReference>
<sequence>MNTTSLTREESYRNGHLTHPAFVSIALLGLITFMGNFTQLQLSSALPQIVADFGIPTTVGQWMTSVFQLVMGIMVPLTAFLTKRFSTRQIVISSMVVFTLGSALAWLAPTFPLVLSGRILEAVGSGIMWPVLQITIFAIFPLNRRGFAMGTLGMALSVAPAVGPVLGGWQTDHFGWRSVFLLLFVLGILCLIAVVLWLRNFNDADTSQQADFFSVGLSIIGFGGLLYGFTNIESYPLTAPVCWAPMLVGLVGIVWFVARQLRHDAPLLNLRVLANRNFRTGTIVASLSFFAFSSIIVFMPIYIQDLRGYSATMNGVIWLPGAIGMCIAQFCGGRLLDRYGARPVAICGSTLLLLGTFGMATLTLHSWIWLVSIYQFTRMLGMGCTLMPVTTWSLNCLDPSEVSAGSAVTNTCRQIAGAIGAPVLVVTMETLSRTRTHALQQSMDAASAATLGSMFGIHWTLIISTLISACMVVVVIAGIRSSRSVRSR</sequence>
<dbReference type="AlphaFoldDB" id="A0A261EUP1"/>
<feature type="transmembrane region" description="Helical" evidence="8">
    <location>
        <begin position="147"/>
        <end position="167"/>
    </location>
</feature>
<dbReference type="InterPro" id="IPR004638">
    <property type="entry name" value="EmrB-like"/>
</dbReference>
<dbReference type="InterPro" id="IPR036259">
    <property type="entry name" value="MFS_trans_sf"/>
</dbReference>
<evidence type="ECO:0000313" key="10">
    <source>
        <dbReference type="EMBL" id="OZG50557.1"/>
    </source>
</evidence>
<keyword evidence="7 8" id="KW-0472">Membrane</keyword>
<evidence type="ECO:0000256" key="5">
    <source>
        <dbReference type="ARBA" id="ARBA00022692"/>
    </source>
</evidence>
<feature type="transmembrane region" description="Helical" evidence="8">
    <location>
        <begin position="235"/>
        <end position="258"/>
    </location>
</feature>
<dbReference type="NCBIfam" id="TIGR00711">
    <property type="entry name" value="efflux_EmrB"/>
    <property type="match status" value="1"/>
</dbReference>
<dbReference type="GO" id="GO:0005886">
    <property type="term" value="C:plasma membrane"/>
    <property type="evidence" value="ECO:0007669"/>
    <property type="project" value="UniProtKB-SubCell"/>
</dbReference>
<feature type="transmembrane region" description="Helical" evidence="8">
    <location>
        <begin position="89"/>
        <end position="107"/>
    </location>
</feature>
<feature type="transmembrane region" description="Helical" evidence="8">
    <location>
        <begin position="278"/>
        <end position="303"/>
    </location>
</feature>
<proteinExistence type="inferred from homology"/>
<dbReference type="PANTHER" id="PTHR42718:SF9">
    <property type="entry name" value="MAJOR FACILITATOR SUPERFAMILY MULTIDRUG TRANSPORTER MFSC"/>
    <property type="match status" value="1"/>
</dbReference>
<dbReference type="InterPro" id="IPR011701">
    <property type="entry name" value="MFS"/>
</dbReference>
<accession>A0A261EUP1</accession>
<keyword evidence="11" id="KW-1185">Reference proteome</keyword>
<feature type="transmembrane region" description="Helical" evidence="8">
    <location>
        <begin position="21"/>
        <end position="42"/>
    </location>
</feature>
<comment type="subcellular location">
    <subcellularLocation>
        <location evidence="1">Cell membrane</location>
        <topology evidence="1">Multi-pass membrane protein</topology>
    </subcellularLocation>
</comment>
<gene>
    <name evidence="10" type="ORF">PSSU_1205</name>
</gene>
<feature type="domain" description="Major facilitator superfamily (MFS) profile" evidence="9">
    <location>
        <begin position="24"/>
        <end position="483"/>
    </location>
</feature>
<dbReference type="PROSITE" id="PS50850">
    <property type="entry name" value="MFS"/>
    <property type="match status" value="1"/>
</dbReference>
<feature type="transmembrane region" description="Helical" evidence="8">
    <location>
        <begin position="62"/>
        <end position="82"/>
    </location>
</feature>
<comment type="caution">
    <text evidence="10">The sequence shown here is derived from an EMBL/GenBank/DDBJ whole genome shotgun (WGS) entry which is preliminary data.</text>
</comment>
<feature type="transmembrane region" description="Helical" evidence="8">
    <location>
        <begin position="344"/>
        <end position="370"/>
    </location>
</feature>
<keyword evidence="3" id="KW-0813">Transport</keyword>
<evidence type="ECO:0000256" key="8">
    <source>
        <dbReference type="SAM" id="Phobius"/>
    </source>
</evidence>
<feature type="transmembrane region" description="Helical" evidence="8">
    <location>
        <begin position="179"/>
        <end position="198"/>
    </location>
</feature>
<evidence type="ECO:0000256" key="2">
    <source>
        <dbReference type="ARBA" id="ARBA00008537"/>
    </source>
</evidence>
<dbReference type="RefSeq" id="WP_244569170.1">
    <property type="nucleotide sequence ID" value="NZ_MWWQ01000012.1"/>
</dbReference>
<dbReference type="EMBL" id="MWWQ01000012">
    <property type="protein sequence ID" value="OZG50557.1"/>
    <property type="molecule type" value="Genomic_DNA"/>
</dbReference>
<feature type="transmembrane region" description="Helical" evidence="8">
    <location>
        <begin position="210"/>
        <end position="229"/>
    </location>
</feature>
<dbReference type="GO" id="GO:0022857">
    <property type="term" value="F:transmembrane transporter activity"/>
    <property type="evidence" value="ECO:0007669"/>
    <property type="project" value="InterPro"/>
</dbReference>
<dbReference type="Gene3D" id="1.20.1250.20">
    <property type="entry name" value="MFS general substrate transporter like domains"/>
    <property type="match status" value="1"/>
</dbReference>
<keyword evidence="4" id="KW-1003">Cell membrane</keyword>
<evidence type="ECO:0000256" key="7">
    <source>
        <dbReference type="ARBA" id="ARBA00023136"/>
    </source>
</evidence>
<reference evidence="10 11" key="1">
    <citation type="journal article" date="2017" name="BMC Genomics">
        <title>Comparative genomic and phylogenomic analyses of the Bifidobacteriaceae family.</title>
        <authorList>
            <person name="Lugli G.A."/>
            <person name="Milani C."/>
            <person name="Turroni F."/>
            <person name="Duranti S."/>
            <person name="Mancabelli L."/>
            <person name="Mangifesta M."/>
            <person name="Ferrario C."/>
            <person name="Modesto M."/>
            <person name="Mattarelli P."/>
            <person name="Jiri K."/>
            <person name="van Sinderen D."/>
            <person name="Ventura M."/>
        </authorList>
    </citation>
    <scope>NUCLEOTIDE SEQUENCE [LARGE SCALE GENOMIC DNA]</scope>
    <source>
        <strain evidence="10 11">DSM 24744</strain>
    </source>
</reference>
<keyword evidence="5 8" id="KW-0812">Transmembrane</keyword>
<evidence type="ECO:0000256" key="1">
    <source>
        <dbReference type="ARBA" id="ARBA00004651"/>
    </source>
</evidence>
<dbReference type="Proteomes" id="UP000216454">
    <property type="component" value="Unassembled WGS sequence"/>
</dbReference>
<dbReference type="InterPro" id="IPR020846">
    <property type="entry name" value="MFS_dom"/>
</dbReference>
<evidence type="ECO:0000256" key="6">
    <source>
        <dbReference type="ARBA" id="ARBA00022989"/>
    </source>
</evidence>
<name>A0A261EUP1_9BIFI</name>
<dbReference type="PANTHER" id="PTHR42718">
    <property type="entry name" value="MAJOR FACILITATOR SUPERFAMILY MULTIDRUG TRANSPORTER MFSC"/>
    <property type="match status" value="1"/>
</dbReference>
<feature type="transmembrane region" description="Helical" evidence="8">
    <location>
        <begin position="457"/>
        <end position="479"/>
    </location>
</feature>
<dbReference type="CDD" id="cd17503">
    <property type="entry name" value="MFS_LmrB_MDR_like"/>
    <property type="match status" value="1"/>
</dbReference>
<feature type="transmembrane region" description="Helical" evidence="8">
    <location>
        <begin position="119"/>
        <end position="140"/>
    </location>
</feature>
<evidence type="ECO:0000259" key="9">
    <source>
        <dbReference type="PROSITE" id="PS50850"/>
    </source>
</evidence>